<feature type="region of interest" description="Disordered" evidence="2">
    <location>
        <begin position="396"/>
        <end position="427"/>
    </location>
</feature>
<proteinExistence type="predicted"/>
<gene>
    <name evidence="3" type="ORF">P3T76_001536</name>
</gene>
<keyword evidence="1" id="KW-0175">Coiled coil</keyword>
<protein>
    <submittedName>
        <fullName evidence="3">Uncharacterized protein</fullName>
    </submittedName>
</protein>
<evidence type="ECO:0000256" key="2">
    <source>
        <dbReference type="SAM" id="MobiDB-lite"/>
    </source>
</evidence>
<dbReference type="Proteomes" id="UP001259832">
    <property type="component" value="Unassembled WGS sequence"/>
</dbReference>
<feature type="coiled-coil region" evidence="1">
    <location>
        <begin position="243"/>
        <end position="319"/>
    </location>
</feature>
<organism evidence="3 4">
    <name type="scientific">Phytophthora citrophthora</name>
    <dbReference type="NCBI Taxonomy" id="4793"/>
    <lineage>
        <taxon>Eukaryota</taxon>
        <taxon>Sar</taxon>
        <taxon>Stramenopiles</taxon>
        <taxon>Oomycota</taxon>
        <taxon>Peronosporomycetes</taxon>
        <taxon>Peronosporales</taxon>
        <taxon>Peronosporaceae</taxon>
        <taxon>Phytophthora</taxon>
    </lineage>
</organism>
<evidence type="ECO:0000256" key="1">
    <source>
        <dbReference type="SAM" id="Coils"/>
    </source>
</evidence>
<keyword evidence="4" id="KW-1185">Reference proteome</keyword>
<feature type="compositionally biased region" description="Acidic residues" evidence="2">
    <location>
        <begin position="99"/>
        <end position="110"/>
    </location>
</feature>
<dbReference type="AlphaFoldDB" id="A0AAD9LSY0"/>
<evidence type="ECO:0000313" key="3">
    <source>
        <dbReference type="EMBL" id="KAK1947526.1"/>
    </source>
</evidence>
<feature type="compositionally biased region" description="Basic and acidic residues" evidence="2">
    <location>
        <begin position="411"/>
        <end position="427"/>
    </location>
</feature>
<comment type="caution">
    <text evidence="3">The sequence shown here is derived from an EMBL/GenBank/DDBJ whole genome shotgun (WGS) entry which is preliminary data.</text>
</comment>
<evidence type="ECO:0000313" key="4">
    <source>
        <dbReference type="Proteomes" id="UP001259832"/>
    </source>
</evidence>
<dbReference type="EMBL" id="JASMQC010000002">
    <property type="protein sequence ID" value="KAK1947526.1"/>
    <property type="molecule type" value="Genomic_DNA"/>
</dbReference>
<reference evidence="3" key="1">
    <citation type="submission" date="2023-08" db="EMBL/GenBank/DDBJ databases">
        <title>Reference Genome Resource for the Citrus Pathogen Phytophthora citrophthora.</title>
        <authorList>
            <person name="Moller H."/>
            <person name="Coetzee B."/>
            <person name="Rose L.J."/>
            <person name="Van Niekerk J.M."/>
        </authorList>
    </citation>
    <scope>NUCLEOTIDE SEQUENCE</scope>
    <source>
        <strain evidence="3">STE-U-9442</strain>
    </source>
</reference>
<name>A0AAD9LSY0_9STRA</name>
<feature type="region of interest" description="Disordered" evidence="2">
    <location>
        <begin position="69"/>
        <end position="110"/>
    </location>
</feature>
<accession>A0AAD9LSY0</accession>
<sequence length="453" mass="52227">MLVKSQLSTTMDTLPKMEVLTRPERAPQGPLRVISNASMTMKFSLPASFLQARASLATASAIQESKVVENVENTETSWEERDWEAEAPQAVDTGSAKQEEDDWEEEATPDLPDDFPRLIVNLSRVQHQHFPDSKEEDPDMMEIFHRIKATLHQHFSQLAEVLFEQKSCFHCTYGTSRSMMEGLHEAYPDDFFAMVDYPTEIDGVQLHEYLHTLSFPSKWKSVEYLKDCLQRCSRDIRWKRDVITELELLAEQEFAQYEEKQQQLSAEIDELTRLRDSFREKLEKLESQEGKPKGQYLMLRKLEDIENRLVALLDEYLKEPELEEEECYSAFGNPGGESGVSTGMNVLDMVIAMVFGRLPRDFSQKTTTEEHFQMLFDYHIHILRLWKKDFGRLPPKSRVAPPKANGSEPGNAHESEGEEKAVRSDREELAPFQPFACTGAVGMLRLAKEREMF</sequence>